<dbReference type="PANTHER" id="PTHR11783">
    <property type="entry name" value="SULFOTRANSFERASE SULT"/>
    <property type="match status" value="1"/>
</dbReference>
<dbReference type="AlphaFoldDB" id="G5E1U7"/>
<dbReference type="EMBL" id="JP287361">
    <property type="protein sequence ID" value="AEQ18242.1"/>
    <property type="molecule type" value="mRNA"/>
</dbReference>
<reference evidence="5" key="1">
    <citation type="submission" date="2011-09" db="EMBL/GenBank/DDBJ databases">
        <title>The odds of duplicate gene persistence after polyploidization.</title>
        <authorList>
            <person name="Chain F.J.J."/>
            <person name="Evans B.J."/>
            <person name="Dushoff J."/>
        </authorList>
    </citation>
    <scope>NUCLEOTIDE SEQUENCE</scope>
    <source>
        <tissue evidence="5">Liver</tissue>
    </source>
</reference>
<evidence type="ECO:0000256" key="3">
    <source>
        <dbReference type="RuleBase" id="RU361155"/>
    </source>
</evidence>
<organism evidence="5">
    <name type="scientific">Hymenochirus curtipes</name>
    <name type="common">western dwarf clawed frog</name>
    <dbReference type="NCBI Taxonomy" id="8362"/>
    <lineage>
        <taxon>Eukaryota</taxon>
        <taxon>Metazoa</taxon>
        <taxon>Chordata</taxon>
        <taxon>Craniata</taxon>
        <taxon>Vertebrata</taxon>
        <taxon>Euteleostomi</taxon>
        <taxon>Amphibia</taxon>
        <taxon>Batrachia</taxon>
        <taxon>Anura</taxon>
        <taxon>Pipoidea</taxon>
        <taxon>Pipidae</taxon>
        <taxon>Pipinae</taxon>
        <taxon>Hymenochirus</taxon>
    </lineage>
</organism>
<evidence type="ECO:0000256" key="1">
    <source>
        <dbReference type="ARBA" id="ARBA00005771"/>
    </source>
</evidence>
<dbReference type="SUPFAM" id="SSF52540">
    <property type="entry name" value="P-loop containing nucleoside triphosphate hydrolases"/>
    <property type="match status" value="1"/>
</dbReference>
<name>G5E1U7_9PIPI</name>
<comment type="similarity">
    <text evidence="1 3">Belongs to the sulfotransferase 1 family.</text>
</comment>
<feature type="non-terminal residue" evidence="5">
    <location>
        <position position="1"/>
    </location>
</feature>
<sequence>TPEELVMNYKGVLQPSMMCSEETFHALESFEARESDFLIATYPKCGTNWVIQILHEMVFYINNKEPSIVQAMLEFGRPEKIQTQNEAPSPRVFSTHLYYDNIPKSIFEKKVKTLLILRNPKDTAVSFFHFSNNNFKSMKEKSGDTHGKLGNVFFRKGEIGDWKSIFSESQSKEMDAKFEECLAG</sequence>
<dbReference type="Gene3D" id="3.40.50.300">
    <property type="entry name" value="P-loop containing nucleotide triphosphate hydrolases"/>
    <property type="match status" value="2"/>
</dbReference>
<feature type="non-terminal residue" evidence="5">
    <location>
        <position position="184"/>
    </location>
</feature>
<keyword evidence="2 3" id="KW-0808">Transferase</keyword>
<evidence type="ECO:0000313" key="5">
    <source>
        <dbReference type="EMBL" id="AEQ18242.1"/>
    </source>
</evidence>
<dbReference type="InterPro" id="IPR027417">
    <property type="entry name" value="P-loop_NTPase"/>
</dbReference>
<dbReference type="InterPro" id="IPR000863">
    <property type="entry name" value="Sulfotransferase_dom"/>
</dbReference>
<accession>G5E1U7</accession>
<dbReference type="EC" id="2.8.2.-" evidence="3"/>
<feature type="domain" description="Sulfotransferase" evidence="4">
    <location>
        <begin position="35"/>
        <end position="139"/>
    </location>
</feature>
<proteinExistence type="evidence at transcript level"/>
<evidence type="ECO:0000256" key="2">
    <source>
        <dbReference type="ARBA" id="ARBA00022679"/>
    </source>
</evidence>
<dbReference type="GO" id="GO:0008146">
    <property type="term" value="F:sulfotransferase activity"/>
    <property type="evidence" value="ECO:0007669"/>
    <property type="project" value="InterPro"/>
</dbReference>
<dbReference type="Pfam" id="PF00685">
    <property type="entry name" value="Sulfotransfer_1"/>
    <property type="match status" value="1"/>
</dbReference>
<evidence type="ECO:0000259" key="4">
    <source>
        <dbReference type="Pfam" id="PF00685"/>
    </source>
</evidence>
<protein>
    <recommendedName>
        <fullName evidence="3">Sulfotransferase</fullName>
        <ecNumber evidence="3">2.8.2.-</ecNumber>
    </recommendedName>
</protein>